<organism evidence="10 11">
    <name type="scientific">Paramuricea clavata</name>
    <name type="common">Red gorgonian</name>
    <name type="synonym">Violescent sea-whip</name>
    <dbReference type="NCBI Taxonomy" id="317549"/>
    <lineage>
        <taxon>Eukaryota</taxon>
        <taxon>Metazoa</taxon>
        <taxon>Cnidaria</taxon>
        <taxon>Anthozoa</taxon>
        <taxon>Octocorallia</taxon>
        <taxon>Malacalcyonacea</taxon>
        <taxon>Plexauridae</taxon>
        <taxon>Paramuricea</taxon>
    </lineage>
</organism>
<dbReference type="InterPro" id="IPR043502">
    <property type="entry name" value="DNA/RNA_pol_sf"/>
</dbReference>
<evidence type="ECO:0000256" key="3">
    <source>
        <dbReference type="ARBA" id="ARBA00022679"/>
    </source>
</evidence>
<evidence type="ECO:0000256" key="8">
    <source>
        <dbReference type="ARBA" id="ARBA00049244"/>
    </source>
</evidence>
<keyword evidence="3" id="KW-0808">Transferase</keyword>
<dbReference type="InterPro" id="IPR023211">
    <property type="entry name" value="DNA_pol_palm_dom_sf"/>
</dbReference>
<dbReference type="InterPro" id="IPR004868">
    <property type="entry name" value="DNA-dir_DNA_pol_B_mt/vir"/>
</dbReference>
<dbReference type="PANTHER" id="PTHR33568:SF3">
    <property type="entry name" value="DNA-DIRECTED DNA POLYMERASE"/>
    <property type="match status" value="1"/>
</dbReference>
<comment type="similarity">
    <text evidence="1">Belongs to the DNA polymerase type-B family.</text>
</comment>
<evidence type="ECO:0000313" key="10">
    <source>
        <dbReference type="EMBL" id="CAB3998845.1"/>
    </source>
</evidence>
<comment type="caution">
    <text evidence="10">The sequence shown here is derived from an EMBL/GenBank/DDBJ whole genome shotgun (WGS) entry which is preliminary data.</text>
</comment>
<dbReference type="Proteomes" id="UP001152795">
    <property type="component" value="Unassembled WGS sequence"/>
</dbReference>
<feature type="domain" description="DNA-directed DNA polymerase family B mitochondria/virus" evidence="9">
    <location>
        <begin position="141"/>
        <end position="236"/>
    </location>
</feature>
<dbReference type="EMBL" id="CACRXK020003452">
    <property type="protein sequence ID" value="CAB3998845.1"/>
    <property type="molecule type" value="Genomic_DNA"/>
</dbReference>
<evidence type="ECO:0000256" key="4">
    <source>
        <dbReference type="ARBA" id="ARBA00022695"/>
    </source>
</evidence>
<evidence type="ECO:0000313" key="11">
    <source>
        <dbReference type="Proteomes" id="UP001152795"/>
    </source>
</evidence>
<dbReference type="EC" id="2.7.7.7" evidence="2"/>
<evidence type="ECO:0000259" key="9">
    <source>
        <dbReference type="Pfam" id="PF03175"/>
    </source>
</evidence>
<dbReference type="AlphaFoldDB" id="A0A7D9I786"/>
<evidence type="ECO:0000256" key="5">
    <source>
        <dbReference type="ARBA" id="ARBA00022705"/>
    </source>
</evidence>
<dbReference type="GO" id="GO:0006260">
    <property type="term" value="P:DNA replication"/>
    <property type="evidence" value="ECO:0007669"/>
    <property type="project" value="UniProtKB-KW"/>
</dbReference>
<proteinExistence type="inferred from homology"/>
<evidence type="ECO:0000256" key="6">
    <source>
        <dbReference type="ARBA" id="ARBA00022932"/>
    </source>
</evidence>
<dbReference type="GO" id="GO:0003887">
    <property type="term" value="F:DNA-directed DNA polymerase activity"/>
    <property type="evidence" value="ECO:0007669"/>
    <property type="project" value="UniProtKB-KW"/>
</dbReference>
<dbReference type="OrthoDB" id="3065915at2759"/>
<dbReference type="GO" id="GO:0000166">
    <property type="term" value="F:nucleotide binding"/>
    <property type="evidence" value="ECO:0007669"/>
    <property type="project" value="InterPro"/>
</dbReference>
<dbReference type="GO" id="GO:0003677">
    <property type="term" value="F:DNA binding"/>
    <property type="evidence" value="ECO:0007669"/>
    <property type="project" value="UniProtKB-KW"/>
</dbReference>
<dbReference type="Gene3D" id="3.90.1600.10">
    <property type="entry name" value="Palm domain of DNA polymerase"/>
    <property type="match status" value="1"/>
</dbReference>
<keyword evidence="6" id="KW-0239">DNA-directed DNA polymerase</keyword>
<accession>A0A7D9I786</accession>
<name>A0A7D9I786_PARCT</name>
<keyword evidence="5" id="KW-0235">DNA replication</keyword>
<dbReference type="Pfam" id="PF03175">
    <property type="entry name" value="DNA_pol_B_2"/>
    <property type="match status" value="1"/>
</dbReference>
<sequence length="387" mass="45201">MLATEERNVLVRICWTDIMKKPTWSMKSMDVSGMKTVEKIQYLKNQGYNVVEVWECRINRELADNEDMKHYFIQYDGVDPLEPRDALYGGRTNASRLYHQCNDDEKIRTCADAYSVNEEQKRHYVDEYLEKSGIHLDPHKIEYNPGLRALAKLMLNSFWGKFAQRPNMVKTEQIKDPQVFFDYLTSDEINVLDADLVSDDIIEIRYEYTDNFIRPDVKTNVVIAAFTTAYARLKLYGVLDMLQERVMYYDTDSVIFVSKLNEPEPPLGNHLGELTDELGGEYITVFASGSPKNYCYRTNSGKVETKVRGITLDCTARQKVNFEVIRGLVYLHAKCQVTGQVFVDIPFRITRNTRTKEIETKRMKKDYRIVYNKHVIMDDYKTLPYGY</sequence>
<dbReference type="Gene3D" id="1.10.287.690">
    <property type="entry name" value="Helix hairpin bin"/>
    <property type="match status" value="1"/>
</dbReference>
<comment type="catalytic activity">
    <reaction evidence="8">
        <text>DNA(n) + a 2'-deoxyribonucleoside 5'-triphosphate = DNA(n+1) + diphosphate</text>
        <dbReference type="Rhea" id="RHEA:22508"/>
        <dbReference type="Rhea" id="RHEA-COMP:17339"/>
        <dbReference type="Rhea" id="RHEA-COMP:17340"/>
        <dbReference type="ChEBI" id="CHEBI:33019"/>
        <dbReference type="ChEBI" id="CHEBI:61560"/>
        <dbReference type="ChEBI" id="CHEBI:173112"/>
        <dbReference type="EC" id="2.7.7.7"/>
    </reaction>
</comment>
<protein>
    <recommendedName>
        <fullName evidence="2">DNA-directed DNA polymerase</fullName>
        <ecNumber evidence="2">2.7.7.7</ecNumber>
    </recommendedName>
</protein>
<gene>
    <name evidence="10" type="ORF">PACLA_8A029159</name>
</gene>
<evidence type="ECO:0000256" key="2">
    <source>
        <dbReference type="ARBA" id="ARBA00012417"/>
    </source>
</evidence>
<evidence type="ECO:0000256" key="7">
    <source>
        <dbReference type="ARBA" id="ARBA00023125"/>
    </source>
</evidence>
<keyword evidence="11" id="KW-1185">Reference proteome</keyword>
<reference evidence="10" key="1">
    <citation type="submission" date="2020-04" db="EMBL/GenBank/DDBJ databases">
        <authorList>
            <person name="Alioto T."/>
            <person name="Alioto T."/>
            <person name="Gomez Garrido J."/>
        </authorList>
    </citation>
    <scope>NUCLEOTIDE SEQUENCE</scope>
    <source>
        <strain evidence="10">A484AB</strain>
    </source>
</reference>
<keyword evidence="7" id="KW-0238">DNA-binding</keyword>
<keyword evidence="4" id="KW-0548">Nucleotidyltransferase</keyword>
<dbReference type="PANTHER" id="PTHR33568">
    <property type="entry name" value="DNA POLYMERASE"/>
    <property type="match status" value="1"/>
</dbReference>
<dbReference type="SUPFAM" id="SSF56672">
    <property type="entry name" value="DNA/RNA polymerases"/>
    <property type="match status" value="1"/>
</dbReference>
<evidence type="ECO:0000256" key="1">
    <source>
        <dbReference type="ARBA" id="ARBA00005755"/>
    </source>
</evidence>